<dbReference type="KEGG" id="blo:BL0373"/>
<dbReference type="Proteomes" id="UP000000439">
    <property type="component" value="Chromosome"/>
</dbReference>
<dbReference type="AlphaFoldDB" id="Q8G799"/>
<evidence type="ECO:0000256" key="1">
    <source>
        <dbReference type="SAM" id="MobiDB-lite"/>
    </source>
</evidence>
<dbReference type="PATRIC" id="fig|206672.9.peg.1109"/>
<gene>
    <name evidence="2" type="ordered locus">BL0373</name>
</gene>
<name>Q8G799_BIFLO</name>
<dbReference type="RefSeq" id="WP_011068452.1">
    <property type="nucleotide sequence ID" value="NC_004307.2"/>
</dbReference>
<keyword evidence="3" id="KW-1185">Reference proteome</keyword>
<proteinExistence type="predicted"/>
<protein>
    <submittedName>
        <fullName evidence="2">Uncharacterized protein</fullName>
    </submittedName>
</protein>
<evidence type="ECO:0000313" key="2">
    <source>
        <dbReference type="EMBL" id="AAN24209.1"/>
    </source>
</evidence>
<organism evidence="2 3">
    <name type="scientific">Bifidobacterium longum (strain NCC 2705)</name>
    <dbReference type="NCBI Taxonomy" id="206672"/>
    <lineage>
        <taxon>Bacteria</taxon>
        <taxon>Bacillati</taxon>
        <taxon>Actinomycetota</taxon>
        <taxon>Actinomycetes</taxon>
        <taxon>Bifidobacteriales</taxon>
        <taxon>Bifidobacteriaceae</taxon>
        <taxon>Bifidobacterium</taxon>
    </lineage>
</organism>
<feature type="region of interest" description="Disordered" evidence="1">
    <location>
        <begin position="1"/>
        <end position="36"/>
    </location>
</feature>
<dbReference type="EMBL" id="AE014295">
    <property type="protein sequence ID" value="AAN24209.1"/>
    <property type="molecule type" value="Genomic_DNA"/>
</dbReference>
<reference evidence="2 3" key="1">
    <citation type="journal article" date="2002" name="Proc. Natl. Acad. Sci. U.S.A.">
        <title>The genome sequence of Bifidobacterium longum reflects its adaptation to the human gastrointestinal tract.</title>
        <authorList>
            <person name="Schell M.A."/>
            <person name="Karmirantzou M."/>
            <person name="Snel B."/>
            <person name="Vilanova D."/>
            <person name="Berger B."/>
            <person name="Pessi G."/>
            <person name="Zwahlen M.C."/>
            <person name="Desiere F."/>
            <person name="Bork P."/>
            <person name="Delley M."/>
            <person name="Pridmore R.D."/>
            <person name="Arigoni F."/>
        </authorList>
    </citation>
    <scope>NUCLEOTIDE SEQUENCE [LARGE SCALE GENOMIC DNA]</scope>
    <source>
        <strain evidence="3">NCC 2705</strain>
    </source>
</reference>
<evidence type="ECO:0000313" key="3">
    <source>
        <dbReference type="Proteomes" id="UP000000439"/>
    </source>
</evidence>
<accession>Q8G799</accession>
<dbReference type="EnsemblBacteria" id="AAN24209">
    <property type="protein sequence ID" value="AAN24209"/>
    <property type="gene ID" value="BL0373"/>
</dbReference>
<dbReference type="HOGENOM" id="CLU_2045149_0_0_11"/>
<sequence length="120" mass="13340">MKPVPDSNTDRLGAQIMDDNDKQMTLPGMEDSDELTNPLTSSTKELVTELLQDAAQLTPQRRALCTLLLTCARTIDRLCRKGRDISRMVTSYNETIDRLQPSETSAKAGDLAQLLKDMAQ</sequence>